<keyword evidence="12" id="KW-1185">Reference proteome</keyword>
<gene>
    <name evidence="11" type="ORF">BOX15_Mlig008743g1</name>
    <name evidence="10" type="ORF">BOX15_Mlig008743g2</name>
    <name evidence="9" type="ORF">BOX15_Mlig011231g1</name>
</gene>
<dbReference type="SMART" id="SM00947">
    <property type="entry name" value="Pro_CA"/>
    <property type="match status" value="1"/>
</dbReference>
<dbReference type="InterPro" id="IPR036874">
    <property type="entry name" value="Carbonic_anhydrase_sf"/>
</dbReference>
<reference evidence="9 12" key="1">
    <citation type="submission" date="2017-06" db="EMBL/GenBank/DDBJ databases">
        <title>A platform for efficient transgenesis in Macrostomum lignano, a flatworm model organism for stem cell research.</title>
        <authorList>
            <person name="Berezikov E."/>
        </authorList>
    </citation>
    <scope>NUCLEOTIDE SEQUENCE [LARGE SCALE GENOMIC DNA]</scope>
    <source>
        <strain evidence="9">DV1</strain>
        <tissue evidence="9">Whole organism</tissue>
    </source>
</reference>
<feature type="binding site" evidence="7">
    <location>
        <position position="103"/>
    </location>
    <ligand>
        <name>Zn(2+)</name>
        <dbReference type="ChEBI" id="CHEBI:29105"/>
    </ligand>
</feature>
<dbReference type="GO" id="GO:0008270">
    <property type="term" value="F:zinc ion binding"/>
    <property type="evidence" value="ECO:0007669"/>
    <property type="project" value="UniProtKB-UniRule"/>
</dbReference>
<dbReference type="PANTHER" id="PTHR11002:SF76">
    <property type="entry name" value="CARBONIC ANHYDRASE"/>
    <property type="match status" value="1"/>
</dbReference>
<dbReference type="EMBL" id="NIVC01000270">
    <property type="protein sequence ID" value="PAA86629.1"/>
    <property type="molecule type" value="Genomic_DNA"/>
</dbReference>
<dbReference type="EC" id="4.2.1.1" evidence="2 8"/>
<feature type="binding site" evidence="7">
    <location>
        <position position="41"/>
    </location>
    <ligand>
        <name>Zn(2+)</name>
        <dbReference type="ChEBI" id="CHEBI:29105"/>
    </ligand>
</feature>
<dbReference type="EMBL" id="NIVC01000138">
    <property type="protein sequence ID" value="PAA89785.1"/>
    <property type="molecule type" value="Genomic_DNA"/>
</dbReference>
<evidence type="ECO:0000313" key="12">
    <source>
        <dbReference type="Proteomes" id="UP000215902"/>
    </source>
</evidence>
<keyword evidence="5 8" id="KW-0456">Lyase</keyword>
<feature type="binding site" evidence="7">
    <location>
        <position position="100"/>
    </location>
    <ligand>
        <name>Zn(2+)</name>
        <dbReference type="ChEBI" id="CHEBI:29105"/>
    </ligand>
</feature>
<comment type="similarity">
    <text evidence="1 8">Belongs to the beta-class carbonic anhydrase family.</text>
</comment>
<evidence type="ECO:0000256" key="7">
    <source>
        <dbReference type="PIRSR" id="PIRSR601765-1"/>
    </source>
</evidence>
<evidence type="ECO:0000256" key="3">
    <source>
        <dbReference type="ARBA" id="ARBA00022723"/>
    </source>
</evidence>
<evidence type="ECO:0000256" key="8">
    <source>
        <dbReference type="RuleBase" id="RU003956"/>
    </source>
</evidence>
<protein>
    <recommendedName>
        <fullName evidence="2 8">Carbonic anhydrase</fullName>
        <ecNumber evidence="2 8">4.2.1.1</ecNumber>
    </recommendedName>
    <alternativeName>
        <fullName evidence="8">Carbonate dehydratase</fullName>
    </alternativeName>
</protein>
<dbReference type="SUPFAM" id="SSF53056">
    <property type="entry name" value="beta-carbonic anhydrase, cab"/>
    <property type="match status" value="1"/>
</dbReference>
<keyword evidence="3 7" id="KW-0479">Metal-binding</keyword>
<organism evidence="9 12">
    <name type="scientific">Macrostomum lignano</name>
    <dbReference type="NCBI Taxonomy" id="282301"/>
    <lineage>
        <taxon>Eukaryota</taxon>
        <taxon>Metazoa</taxon>
        <taxon>Spiralia</taxon>
        <taxon>Lophotrochozoa</taxon>
        <taxon>Platyhelminthes</taxon>
        <taxon>Rhabditophora</taxon>
        <taxon>Macrostomorpha</taxon>
        <taxon>Macrostomida</taxon>
        <taxon>Macrostomidae</taxon>
        <taxon>Macrostomum</taxon>
    </lineage>
</organism>
<evidence type="ECO:0000256" key="1">
    <source>
        <dbReference type="ARBA" id="ARBA00006217"/>
    </source>
</evidence>
<sequence>MGVERILRGVLNYRHSVQKLFQYELRDIKSHPNPSAVFISCMDARLFPNDFTLTKAGDMYVMRNAGNMAPPDELGRGATAAGVELGCIHNDIKDVIICGHSDCKAMALLWKLRDTIDTQRPDALSEWVRKYGRSSLKHYLAERDAQPMKFRSPIEGQSISAHIDPDKRYQPHDQLSQVHCLQQMINLTTYPFLSERLLQRRVRLSAMWFDVDSADVYMFSRATERFLVICEDNIEKLLPEPL</sequence>
<evidence type="ECO:0000256" key="2">
    <source>
        <dbReference type="ARBA" id="ARBA00012925"/>
    </source>
</evidence>
<comment type="cofactor">
    <cofactor evidence="7">
        <name>Zn(2+)</name>
        <dbReference type="ChEBI" id="CHEBI:29105"/>
    </cofactor>
    <text evidence="7">Binds 1 zinc ion per subunit.</text>
</comment>
<keyword evidence="4 7" id="KW-0862">Zinc</keyword>
<dbReference type="OrthoDB" id="10020193at2759"/>
<evidence type="ECO:0000256" key="4">
    <source>
        <dbReference type="ARBA" id="ARBA00022833"/>
    </source>
</evidence>
<evidence type="ECO:0000313" key="10">
    <source>
        <dbReference type="EMBL" id="PAA86629.1"/>
    </source>
</evidence>
<dbReference type="Proteomes" id="UP000215902">
    <property type="component" value="Unassembled WGS sequence"/>
</dbReference>
<evidence type="ECO:0000313" key="11">
    <source>
        <dbReference type="EMBL" id="PAA89785.1"/>
    </source>
</evidence>
<evidence type="ECO:0000256" key="6">
    <source>
        <dbReference type="ARBA" id="ARBA00048348"/>
    </source>
</evidence>
<comment type="catalytic activity">
    <reaction evidence="6 8">
        <text>hydrogencarbonate + H(+) = CO2 + H2O</text>
        <dbReference type="Rhea" id="RHEA:10748"/>
        <dbReference type="ChEBI" id="CHEBI:15377"/>
        <dbReference type="ChEBI" id="CHEBI:15378"/>
        <dbReference type="ChEBI" id="CHEBI:16526"/>
        <dbReference type="ChEBI" id="CHEBI:17544"/>
        <dbReference type="EC" id="4.2.1.1"/>
    </reaction>
</comment>
<comment type="function">
    <text evidence="8">Reversible hydration of carbon dioxide.</text>
</comment>
<dbReference type="PANTHER" id="PTHR11002">
    <property type="entry name" value="CARBONIC ANHYDRASE"/>
    <property type="match status" value="1"/>
</dbReference>
<dbReference type="InterPro" id="IPR001765">
    <property type="entry name" value="Carbonic_anhydrase"/>
</dbReference>
<dbReference type="GO" id="GO:0004089">
    <property type="term" value="F:carbonate dehydratase activity"/>
    <property type="evidence" value="ECO:0007669"/>
    <property type="project" value="UniProtKB-UniRule"/>
</dbReference>
<feature type="binding site" evidence="7">
    <location>
        <position position="43"/>
    </location>
    <ligand>
        <name>Zn(2+)</name>
        <dbReference type="ChEBI" id="CHEBI:29105"/>
    </ligand>
</feature>
<dbReference type="EMBL" id="NIVC01003015">
    <property type="protein sequence ID" value="PAA53847.1"/>
    <property type="molecule type" value="Genomic_DNA"/>
</dbReference>
<evidence type="ECO:0000313" key="9">
    <source>
        <dbReference type="EMBL" id="PAA53847.1"/>
    </source>
</evidence>
<dbReference type="Pfam" id="PF00484">
    <property type="entry name" value="Pro_CA"/>
    <property type="match status" value="1"/>
</dbReference>
<proteinExistence type="inferred from homology"/>
<dbReference type="Gene3D" id="3.40.1050.10">
    <property type="entry name" value="Carbonic anhydrase"/>
    <property type="match status" value="1"/>
</dbReference>
<comment type="caution">
    <text evidence="9">The sequence shown here is derived from an EMBL/GenBank/DDBJ whole genome shotgun (WGS) entry which is preliminary data.</text>
</comment>
<evidence type="ECO:0000256" key="5">
    <source>
        <dbReference type="ARBA" id="ARBA00023239"/>
    </source>
</evidence>
<accession>A0A267DZ10</accession>
<dbReference type="STRING" id="282301.A0A267DZ10"/>
<name>A0A267DZ10_9PLAT</name>
<dbReference type="AlphaFoldDB" id="A0A267DZ10"/>